<dbReference type="InterPro" id="IPR020845">
    <property type="entry name" value="AMP-binding_CS"/>
</dbReference>
<keyword evidence="2 5" id="KW-0436">Ligase</keyword>
<dbReference type="Pfam" id="PF13193">
    <property type="entry name" value="AMP-binding_C"/>
    <property type="match status" value="1"/>
</dbReference>
<protein>
    <submittedName>
        <fullName evidence="5">Long-chain fatty acid--CoA ligase</fullName>
    </submittedName>
</protein>
<feature type="domain" description="AMP-binding enzyme C-terminal" evidence="4">
    <location>
        <begin position="428"/>
        <end position="505"/>
    </location>
</feature>
<evidence type="ECO:0000256" key="1">
    <source>
        <dbReference type="ARBA" id="ARBA00006432"/>
    </source>
</evidence>
<dbReference type="PANTHER" id="PTHR43201">
    <property type="entry name" value="ACYL-COA SYNTHETASE"/>
    <property type="match status" value="1"/>
</dbReference>
<comment type="caution">
    <text evidence="5">The sequence shown here is derived from an EMBL/GenBank/DDBJ whole genome shotgun (WGS) entry which is preliminary data.</text>
</comment>
<keyword evidence="6" id="KW-1185">Reference proteome</keyword>
<accession>A0ABP3QEL7</accession>
<dbReference type="Gene3D" id="3.30.300.30">
    <property type="match status" value="1"/>
</dbReference>
<sequence>MGELLTFGQMLAAHARLHGGRTGARDLERATTFSQWNGRACRLANALLGLGLAKGDRVAVLAYNRLEWAEIYAATAKAGLVAVPINFRLLGPEVLYIVEDSGASALIVQDEFAGVVEEIHAGLSIRAANLVHFGERPCPAGFRAYEDLLSAASDREPGVPVAATDPWTLMYTSGTTGNPKGAIRNHKGAALLSLVTEIELGIHRRDGALLVMPMCHANSLNFFGAFGYCGGETAIYSRKSFDPEHCVRTLAEGGSTFTSLVPTHYATMLDLPGAVRTRHDLGRVTKLMISSAPARPETKRAVMEMFRSSGLFELYGATELGWATMLHPHEQFTKLGSVGRECVGSAPIKLLDEAGQEVPDGEPGELYASTPYLFDGYWRLPEKTREAFRGEYCSVGDMARRDEDGYIHLVDRKSNMVISGGENVYPSEVETALAAHPAVKEVAVVGLPDPKWGERVHAVVVLRDGAALDEAGLLEWGRDRLAGYKRPRSCSFVRDDEIPRNALGKVLHRALKARLAGAAGTVAPGGGGA</sequence>
<dbReference type="GO" id="GO:0016874">
    <property type="term" value="F:ligase activity"/>
    <property type="evidence" value="ECO:0007669"/>
    <property type="project" value="UniProtKB-KW"/>
</dbReference>
<dbReference type="PANTHER" id="PTHR43201:SF5">
    <property type="entry name" value="MEDIUM-CHAIN ACYL-COA LIGASE ACSF2, MITOCHONDRIAL"/>
    <property type="match status" value="1"/>
</dbReference>
<dbReference type="EMBL" id="BAAAFZ010000046">
    <property type="protein sequence ID" value="GAA0589451.1"/>
    <property type="molecule type" value="Genomic_DNA"/>
</dbReference>
<dbReference type="Pfam" id="PF00501">
    <property type="entry name" value="AMP-binding"/>
    <property type="match status" value="1"/>
</dbReference>
<dbReference type="PROSITE" id="PS00455">
    <property type="entry name" value="AMP_BINDING"/>
    <property type="match status" value="1"/>
</dbReference>
<feature type="domain" description="AMP-dependent synthetase/ligase" evidence="3">
    <location>
        <begin position="14"/>
        <end position="378"/>
    </location>
</feature>
<dbReference type="Gene3D" id="3.40.50.12780">
    <property type="entry name" value="N-terminal domain of ligase-like"/>
    <property type="match status" value="1"/>
</dbReference>
<proteinExistence type="inferred from homology"/>
<dbReference type="InterPro" id="IPR042099">
    <property type="entry name" value="ANL_N_sf"/>
</dbReference>
<dbReference type="InterPro" id="IPR025110">
    <property type="entry name" value="AMP-bd_C"/>
</dbReference>
<gene>
    <name evidence="5" type="ORF">GCM10009416_30020</name>
</gene>
<dbReference type="SUPFAM" id="SSF56801">
    <property type="entry name" value="Acetyl-CoA synthetase-like"/>
    <property type="match status" value="1"/>
</dbReference>
<dbReference type="InterPro" id="IPR045851">
    <property type="entry name" value="AMP-bd_C_sf"/>
</dbReference>
<reference evidence="6" key="1">
    <citation type="journal article" date="2019" name="Int. J. Syst. Evol. Microbiol.">
        <title>The Global Catalogue of Microorganisms (GCM) 10K type strain sequencing project: providing services to taxonomists for standard genome sequencing and annotation.</title>
        <authorList>
            <consortium name="The Broad Institute Genomics Platform"/>
            <consortium name="The Broad Institute Genome Sequencing Center for Infectious Disease"/>
            <person name="Wu L."/>
            <person name="Ma J."/>
        </authorList>
    </citation>
    <scope>NUCLEOTIDE SEQUENCE [LARGE SCALE GENOMIC DNA]</scope>
    <source>
        <strain evidence="6">JCM 9933</strain>
    </source>
</reference>
<evidence type="ECO:0000256" key="2">
    <source>
        <dbReference type="ARBA" id="ARBA00022598"/>
    </source>
</evidence>
<name>A0ABP3QEL7_9PROT</name>
<evidence type="ECO:0000259" key="4">
    <source>
        <dbReference type="Pfam" id="PF13193"/>
    </source>
</evidence>
<dbReference type="Proteomes" id="UP001501588">
    <property type="component" value="Unassembled WGS sequence"/>
</dbReference>
<dbReference type="InterPro" id="IPR000873">
    <property type="entry name" value="AMP-dep_synth/lig_dom"/>
</dbReference>
<evidence type="ECO:0000313" key="5">
    <source>
        <dbReference type="EMBL" id="GAA0589451.1"/>
    </source>
</evidence>
<evidence type="ECO:0000259" key="3">
    <source>
        <dbReference type="Pfam" id="PF00501"/>
    </source>
</evidence>
<comment type="similarity">
    <text evidence="1">Belongs to the ATP-dependent AMP-binding enzyme family.</text>
</comment>
<evidence type="ECO:0000313" key="6">
    <source>
        <dbReference type="Proteomes" id="UP001501588"/>
    </source>
</evidence>
<organism evidence="5 6">
    <name type="scientific">Craurococcus roseus</name>
    <dbReference type="NCBI Taxonomy" id="77585"/>
    <lineage>
        <taxon>Bacteria</taxon>
        <taxon>Pseudomonadati</taxon>
        <taxon>Pseudomonadota</taxon>
        <taxon>Alphaproteobacteria</taxon>
        <taxon>Acetobacterales</taxon>
        <taxon>Acetobacteraceae</taxon>
        <taxon>Craurococcus</taxon>
    </lineage>
</organism>
<dbReference type="RefSeq" id="WP_343896169.1">
    <property type="nucleotide sequence ID" value="NZ_BAAAFZ010000046.1"/>
</dbReference>